<keyword evidence="1" id="KW-0732">Signal</keyword>
<protein>
    <submittedName>
        <fullName evidence="2">TSA: Tityus bahiensis Tbah02802 mRNA sequence</fullName>
    </submittedName>
</protein>
<dbReference type="AlphaFoldDB" id="A0A0C9S0K1"/>
<reference evidence="2" key="2">
    <citation type="submission" date="2015-01" db="EMBL/GenBank/DDBJ databases">
        <authorList>
            <person name="Oliveira U.C."/>
            <person name="Junqueira-Azevedo I.L.M."/>
        </authorList>
    </citation>
    <scope>NUCLEOTIDE SEQUENCE</scope>
</reference>
<evidence type="ECO:0000313" key="2">
    <source>
        <dbReference type="EMBL" id="JAG85182.1"/>
    </source>
</evidence>
<proteinExistence type="evidence at transcript level"/>
<evidence type="ECO:0000256" key="1">
    <source>
        <dbReference type="SAM" id="SignalP"/>
    </source>
</evidence>
<reference evidence="2" key="1">
    <citation type="journal article" date="2015" name="Toxicon">
        <title>The transcriptome recipe for the venom cocktail of Tityus bahiensis scorpion.</title>
        <authorList>
            <person name="de Oliveira U.C."/>
            <person name="Candido D.M."/>
            <person name="Coronado Dorce V.A."/>
            <person name="Junqueira-de-Azevedo Ide L."/>
        </authorList>
    </citation>
    <scope>NUCLEOTIDE SEQUENCE</scope>
</reference>
<dbReference type="EMBL" id="GBXR01000044">
    <property type="protein sequence ID" value="JAG85182.1"/>
    <property type="molecule type" value="mRNA"/>
</dbReference>
<name>A0A0C9S0K1_TITBA</name>
<accession>A0A0C9S0K1</accession>
<organism evidence="2">
    <name type="scientific">Tityus bahiensis</name>
    <name type="common">Brazilian scorpion</name>
    <dbReference type="NCBI Taxonomy" id="50343"/>
    <lineage>
        <taxon>Eukaryota</taxon>
        <taxon>Metazoa</taxon>
        <taxon>Ecdysozoa</taxon>
        <taxon>Arthropoda</taxon>
        <taxon>Chelicerata</taxon>
        <taxon>Arachnida</taxon>
        <taxon>Scorpiones</taxon>
        <taxon>Buthida</taxon>
        <taxon>Buthoidea</taxon>
        <taxon>Buthidae</taxon>
        <taxon>Tityus</taxon>
    </lineage>
</organism>
<feature type="signal peptide" evidence="1">
    <location>
        <begin position="1"/>
        <end position="26"/>
    </location>
</feature>
<sequence>MKFSCGFLLILLVLSAMIATFSEVEAMKPSKPKCGLCRYRCCGGTSCSSGKCVNGACDCSGRSDLNEAFEKYQ</sequence>
<feature type="chain" id="PRO_5002203139" evidence="1">
    <location>
        <begin position="27"/>
        <end position="73"/>
    </location>
</feature>